<reference evidence="1 2" key="1">
    <citation type="submission" date="2021-02" db="EMBL/GenBank/DDBJ databases">
        <authorList>
            <person name="Han P."/>
        </authorList>
    </citation>
    <scope>NUCLEOTIDE SEQUENCE [LARGE SCALE GENOMIC DNA]</scope>
    <source>
        <strain evidence="1">Candidatus Nitrospira sp. ZN2</strain>
    </source>
</reference>
<evidence type="ECO:0000313" key="2">
    <source>
        <dbReference type="Proteomes" id="UP000675880"/>
    </source>
</evidence>
<evidence type="ECO:0008006" key="3">
    <source>
        <dbReference type="Google" id="ProtNLM"/>
    </source>
</evidence>
<evidence type="ECO:0000313" key="1">
    <source>
        <dbReference type="EMBL" id="CAE6751289.1"/>
    </source>
</evidence>
<dbReference type="Proteomes" id="UP000675880">
    <property type="component" value="Unassembled WGS sequence"/>
</dbReference>
<organism evidence="1 2">
    <name type="scientific">Nitrospira defluvii</name>
    <dbReference type="NCBI Taxonomy" id="330214"/>
    <lineage>
        <taxon>Bacteria</taxon>
        <taxon>Pseudomonadati</taxon>
        <taxon>Nitrospirota</taxon>
        <taxon>Nitrospiria</taxon>
        <taxon>Nitrospirales</taxon>
        <taxon>Nitrospiraceae</taxon>
        <taxon>Nitrospira</taxon>
    </lineage>
</organism>
<gene>
    <name evidence="1" type="ORF">NSPZN2_30184</name>
</gene>
<sequence>MTNCSRCEGCMIEDFLLDMEDSSGPMWLKAWRCMNCGNIYERVLQQNRLAKETQMGASTAIAQRANAESLPLSTDGLDQLAA</sequence>
<proteinExistence type="predicted"/>
<comment type="caution">
    <text evidence="1">The sequence shown here is derived from an EMBL/GenBank/DDBJ whole genome shotgun (WGS) entry which is preliminary data.</text>
</comment>
<keyword evidence="2" id="KW-1185">Reference proteome</keyword>
<accession>A0ABM8RGC4</accession>
<dbReference type="EMBL" id="CAJNBJ010000016">
    <property type="protein sequence ID" value="CAE6751289.1"/>
    <property type="molecule type" value="Genomic_DNA"/>
</dbReference>
<name>A0ABM8RGC4_9BACT</name>
<protein>
    <recommendedName>
        <fullName evidence="3">Zinc finger Ogr/Delta-type domain-containing protein</fullName>
    </recommendedName>
</protein>